<organism evidence="1">
    <name type="scientific">Ensifer adhaerens</name>
    <name type="common">Sinorhizobium morelense</name>
    <dbReference type="NCBI Taxonomy" id="106592"/>
    <lineage>
        <taxon>Bacteria</taxon>
        <taxon>Pseudomonadati</taxon>
        <taxon>Pseudomonadota</taxon>
        <taxon>Alphaproteobacteria</taxon>
        <taxon>Hyphomicrobiales</taxon>
        <taxon>Rhizobiaceae</taxon>
        <taxon>Sinorhizobium/Ensifer group</taxon>
        <taxon>Ensifer</taxon>
    </lineage>
</organism>
<feature type="non-terminal residue" evidence="1">
    <location>
        <position position="1"/>
    </location>
</feature>
<evidence type="ECO:0000313" key="1">
    <source>
        <dbReference type="EMBL" id="ABD74723.1"/>
    </source>
</evidence>
<proteinExistence type="predicted"/>
<name>D1CSB9_ENSAD</name>
<protein>
    <submittedName>
        <fullName evidence="1">Uncharacterized protein</fullName>
    </submittedName>
</protein>
<sequence length="49" mass="5843">WPERWKVTDKANDAQLAPTDVRRPWAVVKLVPWDQKQTPTSLNRSRWTL</sequence>
<dbReference type="AlphaFoldDB" id="D1CSB9"/>
<reference evidence="1" key="1">
    <citation type="submission" date="2006-02" db="EMBL/GenBank/DDBJ databases">
        <title>Sampling the accessory genome of the Sinorhizobium genus by suppressive subtractive hybridization.</title>
        <authorList>
            <person name="Moulin L."/>
            <person name="Ghazoui Z."/>
            <person name="Young P."/>
        </authorList>
    </citation>
    <scope>NUCLEOTIDE SEQUENCE</scope>
    <source>
        <strain evidence="1">LMG20216</strain>
    </source>
</reference>
<dbReference type="EMBL" id="DQ403268">
    <property type="protein sequence ID" value="ABD74723.1"/>
    <property type="molecule type" value="Genomic_DNA"/>
</dbReference>
<accession>D1CSB9</accession>